<evidence type="ECO:0000259" key="9">
    <source>
        <dbReference type="PROSITE" id="PS51820"/>
    </source>
</evidence>
<dbReference type="CDD" id="cd00102">
    <property type="entry name" value="IPT"/>
    <property type="match status" value="2"/>
</dbReference>
<evidence type="ECO:0008006" key="12">
    <source>
        <dbReference type="Google" id="ProtNLM"/>
    </source>
</evidence>
<feature type="domain" description="PA14" evidence="9">
    <location>
        <begin position="325"/>
        <end position="493"/>
    </location>
</feature>
<keyword evidence="6" id="KW-1133">Transmembrane helix</keyword>
<organism evidence="10 11">
    <name type="scientific">Paramecium tetraurelia</name>
    <dbReference type="NCBI Taxonomy" id="5888"/>
    <lineage>
        <taxon>Eukaryota</taxon>
        <taxon>Sar</taxon>
        <taxon>Alveolata</taxon>
        <taxon>Ciliophora</taxon>
        <taxon>Intramacronucleata</taxon>
        <taxon>Oligohymenophorea</taxon>
        <taxon>Peniculida</taxon>
        <taxon>Parameciidae</taxon>
        <taxon>Paramecium</taxon>
    </lineage>
</organism>
<dbReference type="Pfam" id="PF10162">
    <property type="entry name" value="G8"/>
    <property type="match status" value="2"/>
</dbReference>
<dbReference type="STRING" id="5888.A0E164"/>
<dbReference type="EMBL" id="CT868652">
    <property type="protein sequence ID" value="CAK89031.1"/>
    <property type="molecule type" value="Genomic_DNA"/>
</dbReference>
<evidence type="ECO:0000256" key="5">
    <source>
        <dbReference type="SAM" id="MobiDB-lite"/>
    </source>
</evidence>
<evidence type="ECO:0000313" key="10">
    <source>
        <dbReference type="EMBL" id="CAK89031.1"/>
    </source>
</evidence>
<dbReference type="InParanoid" id="A0E164"/>
<feature type="compositionally biased region" description="Low complexity" evidence="5">
    <location>
        <begin position="2391"/>
        <end position="2562"/>
    </location>
</feature>
<dbReference type="InterPro" id="IPR019316">
    <property type="entry name" value="G8_domain"/>
</dbReference>
<evidence type="ECO:0000256" key="4">
    <source>
        <dbReference type="ARBA" id="ARBA00023180"/>
    </source>
</evidence>
<evidence type="ECO:0000256" key="7">
    <source>
        <dbReference type="SAM" id="SignalP"/>
    </source>
</evidence>
<keyword evidence="3" id="KW-0677">Repeat</keyword>
<dbReference type="Pfam" id="PF24606">
    <property type="entry name" value="CEMIP_beta-hel"/>
    <property type="match status" value="1"/>
</dbReference>
<keyword evidence="11" id="KW-1185">Reference proteome</keyword>
<feature type="signal peptide" evidence="7">
    <location>
        <begin position="1"/>
        <end position="21"/>
    </location>
</feature>
<dbReference type="OrthoDB" id="446578at2759"/>
<evidence type="ECO:0000256" key="2">
    <source>
        <dbReference type="ARBA" id="ARBA00022729"/>
    </source>
</evidence>
<gene>
    <name evidence="10" type="ORF">GSPATT00022200001</name>
</gene>
<protein>
    <recommendedName>
        <fullName evidence="12">PA14 domain-containing protein</fullName>
    </recommendedName>
</protein>
<feature type="chain" id="PRO_5002624334" description="PA14 domain-containing protein" evidence="7">
    <location>
        <begin position="22"/>
        <end position="3624"/>
    </location>
</feature>
<dbReference type="KEGG" id="ptm:GSPATT00022200001"/>
<dbReference type="PANTHER" id="PTHR46769">
    <property type="entry name" value="POLYCYSTIC KIDNEY AND HEPATIC DISEASE 1 (AUTOSOMAL RECESSIVE)-LIKE 1"/>
    <property type="match status" value="1"/>
</dbReference>
<dbReference type="HOGENOM" id="CLU_224453_0_0_1"/>
<accession>A0E164</accession>
<dbReference type="PROSITE" id="PS51484">
    <property type="entry name" value="G8"/>
    <property type="match status" value="2"/>
</dbReference>
<keyword evidence="2 7" id="KW-0732">Signal</keyword>
<keyword evidence="6" id="KW-0812">Transmembrane</keyword>
<evidence type="ECO:0000256" key="3">
    <source>
        <dbReference type="ARBA" id="ARBA00022737"/>
    </source>
</evidence>
<dbReference type="PROSITE" id="PS51820">
    <property type="entry name" value="PA14"/>
    <property type="match status" value="1"/>
</dbReference>
<dbReference type="InterPro" id="IPR002909">
    <property type="entry name" value="IPT_dom"/>
</dbReference>
<evidence type="ECO:0000313" key="11">
    <source>
        <dbReference type="Proteomes" id="UP000000600"/>
    </source>
</evidence>
<dbReference type="GeneID" id="5042213"/>
<dbReference type="InterPro" id="IPR055401">
    <property type="entry name" value="CEMIP_beta-hel_dom"/>
</dbReference>
<dbReference type="Gene3D" id="2.60.40.10">
    <property type="entry name" value="Immunoglobulins"/>
    <property type="match status" value="2"/>
</dbReference>
<feature type="transmembrane region" description="Helical" evidence="6">
    <location>
        <begin position="3548"/>
        <end position="3569"/>
    </location>
</feature>
<dbReference type="InterPro" id="IPR037524">
    <property type="entry name" value="PA14/GLEYA"/>
</dbReference>
<dbReference type="InterPro" id="IPR006626">
    <property type="entry name" value="PbH1"/>
</dbReference>
<dbReference type="CDD" id="cd00603">
    <property type="entry name" value="IPT_PCSR"/>
    <property type="match status" value="4"/>
</dbReference>
<dbReference type="InterPro" id="IPR013783">
    <property type="entry name" value="Ig-like_fold"/>
</dbReference>
<feature type="region of interest" description="Disordered" evidence="5">
    <location>
        <begin position="2382"/>
        <end position="2566"/>
    </location>
</feature>
<evidence type="ECO:0000256" key="1">
    <source>
        <dbReference type="ARBA" id="ARBA00004196"/>
    </source>
</evidence>
<dbReference type="InterPro" id="IPR014756">
    <property type="entry name" value="Ig_E-set"/>
</dbReference>
<dbReference type="SMART" id="SM00710">
    <property type="entry name" value="PbH1"/>
    <property type="match status" value="6"/>
</dbReference>
<dbReference type="PANTHER" id="PTHR46769:SF2">
    <property type="entry name" value="FIBROCYSTIN-L ISOFORM 2 PRECURSOR-RELATED"/>
    <property type="match status" value="1"/>
</dbReference>
<keyword evidence="6" id="KW-0472">Membrane</keyword>
<dbReference type="InterPro" id="IPR011658">
    <property type="entry name" value="PA14_dom"/>
</dbReference>
<dbReference type="SUPFAM" id="SSF81296">
    <property type="entry name" value="E set domains"/>
    <property type="match status" value="4"/>
</dbReference>
<name>A0E164_PARTE</name>
<dbReference type="Pfam" id="PF07691">
    <property type="entry name" value="PA14"/>
    <property type="match status" value="1"/>
</dbReference>
<reference evidence="10 11" key="1">
    <citation type="journal article" date="2006" name="Nature">
        <title>Global trends of whole-genome duplications revealed by the ciliate Paramecium tetraurelia.</title>
        <authorList>
            <consortium name="Genoscope"/>
            <person name="Aury J.-M."/>
            <person name="Jaillon O."/>
            <person name="Duret L."/>
            <person name="Noel B."/>
            <person name="Jubin C."/>
            <person name="Porcel B.M."/>
            <person name="Segurens B."/>
            <person name="Daubin V."/>
            <person name="Anthouard V."/>
            <person name="Aiach N."/>
            <person name="Arnaiz O."/>
            <person name="Billaut A."/>
            <person name="Beisson J."/>
            <person name="Blanc I."/>
            <person name="Bouhouche K."/>
            <person name="Camara F."/>
            <person name="Duharcourt S."/>
            <person name="Guigo R."/>
            <person name="Gogendeau D."/>
            <person name="Katinka M."/>
            <person name="Keller A.-M."/>
            <person name="Kissmehl R."/>
            <person name="Klotz C."/>
            <person name="Koll F."/>
            <person name="Le Moue A."/>
            <person name="Lepere C."/>
            <person name="Malinsky S."/>
            <person name="Nowacki M."/>
            <person name="Nowak J.K."/>
            <person name="Plattner H."/>
            <person name="Poulain J."/>
            <person name="Ruiz F."/>
            <person name="Serrano V."/>
            <person name="Zagulski M."/>
            <person name="Dessen P."/>
            <person name="Betermier M."/>
            <person name="Weissenbach J."/>
            <person name="Scarpelli C."/>
            <person name="Schachter V."/>
            <person name="Sperling L."/>
            <person name="Meyer E."/>
            <person name="Cohen J."/>
            <person name="Wincker P."/>
        </authorList>
    </citation>
    <scope>NUCLEOTIDE SEQUENCE [LARGE SCALE GENOMIC DNA]</scope>
    <source>
        <strain evidence="10 11">Stock d4-2</strain>
    </source>
</reference>
<evidence type="ECO:0000256" key="6">
    <source>
        <dbReference type="SAM" id="Phobius"/>
    </source>
</evidence>
<dbReference type="InterPro" id="IPR052387">
    <property type="entry name" value="Fibrocystin"/>
</dbReference>
<evidence type="ECO:0000259" key="8">
    <source>
        <dbReference type="PROSITE" id="PS51484"/>
    </source>
</evidence>
<dbReference type="Pfam" id="PF01833">
    <property type="entry name" value="TIG"/>
    <property type="match status" value="4"/>
</dbReference>
<proteinExistence type="predicted"/>
<comment type="subcellular location">
    <subcellularLocation>
        <location evidence="1">Cell envelope</location>
    </subcellularLocation>
</comment>
<dbReference type="SMART" id="SM01225">
    <property type="entry name" value="G8"/>
    <property type="match status" value="2"/>
</dbReference>
<dbReference type="OMA" id="VHIHING"/>
<feature type="domain" description="G8" evidence="8">
    <location>
        <begin position="1808"/>
        <end position="1926"/>
    </location>
</feature>
<sequence length="3624" mass="405683">MVSSSFLQYLFACICVEQLRALTLVPEQNQKTETINLFWVSTSQFKETSNLYGSTQGGTSLYMKAIGFDSIVTNHIVYIGKYPCIIDETYAKEQEVSCKTTAPLLNDNSLQNLLVSIETSDNKKSVCTSQTNKCLFSYKQEISPYLHYLIPSIGFANSVLTTKGQWVLQGEEQNEIEKILIGQKYCVKNQYRILNTQMQKGEDVISCKLAEDLISSTYQVNLSTRRGNILSQKSFKMLPIISSLQWSNEANDSFILLIKGQGFKSGLTDNIVKISGTDVSITVLEASINQLKVQIPKITDQILLDSLNVVGSVFISGTGLLHTKYDLRGLTNKYTNCDVFRNDIISDSQELKARIIQHGIQSQPDSIDEVESQYGQYFRGFLKATQSGEYQFLLAADDCATFYIQTAETLKPIRAESPAASCQQSTQYRNYWGEQLWDSSKAVNSISQTVNLVENQYYYIEIFHVNTVGKGFVTLSMNAKITEVQAPNTKQSQLFQVKTSYTPKSEIISIDIYNSQGNVLLLDTFKLKFTNSNQLSYTTEDITLNYNSAQIQQSLLDCCNYLTQVKINKLDNSGLILDDASETYAGNQYIITFLSHRGEDRSLPQLITTQEQFSFNAQTTQEPLDPISGTFKLSITVKAQVQIFVDENNNQGLSYDVDPSVLADNFQRLIGERPIVWTEGRPKDGQIWNILFSSCANTIQNFQSSWNNLQSGNGIVNLVVKNIKSCNSQLYEPIPTLKLFTYGTKPQVQVSTSEGQGACLYEGACDFNFQQTNLFVLQSYGVSNEIMSLSFTIQSDAQFTLAATDFTIEFRGAICGDIKIQTNDGDLFKLLCTLETQNAQVVAEAGTNQYPIVLNKLYGYIRRDPSVIAALTSLEFNSINPSSASPDGGAEITLLGLGFPKDFSRKFVLKMGTTQITPLTVSNQKIVFMHPAGTDGTIKIEFNGNSYSDSSFTYNLAYKLTITKLSSILISPFFRDTLQVTGTNFGTVLQDVKAFIQNKEIQVIDVQDKLLTVQVNVTLEIAKTQLLVQRKQYGQTSSAITVDISITHLTPNSSTIKIKSFGGYQVKVLGSNFLNGPSIISFNSVNPQICDITYRNDTNLSCMSPPQILDVQSGVFRLIQNFKHVTTCLACKFEYQLAPDFIKVTILDNTINYLKYKPKYLMLWSEEAKQQNSNPLLFYKQSQYIDALQSYDIVWDQKILEFTPGQAVQMLFQLSATASDLMTKLAAIKLSFSQNGQTKFSLITQAANQVTIVIVPQLTQGLHLTQPVLSYSSTFLYWYTRFGLGITSISDTSSGGGVILIKGWGFNEIYIKDILVQDKECTEIKVINSTDIQCNFKARLTAGQYMLTLNQIDQENQDKVLTRNMAINIKDYALSPKVTSIQIDSEDKLDATRNAIIHISGTFQLKIQGENLAGTDVSVRLIGETEIQTGKKNSGTSTILELEFSNVPIGTYQIEIRVDSYYGTFSDGNYENLILDQSQAPTVNNPSFSTIGGVIINISGVGFSSNSFSHLVKFCGLTCKVLSSSFNSLEVLAPMLLPSQLLQSTPYSKILLKDLIISGDKMELAQNIYDDIISTEYSSDSQTSCFIQFNLKSQYAQLKLTKLRFQPKLEFDQNKLRTIKIYYTIDGQNWISLEQLKYINEGWNIVILQTPIDKINAIKFIDDQGVQGSQCSFSEIELYGWIYYDDDILTTCQLDINVNGIQLPSLSNANTFPYQHQPIVESVVPKYGPVNVETVITIKGSGFIPDQTIVTIDNVQCLILSVITTQITCKTGIKTVFTDNSGLVVYVSKAQALVIQQFMYIQKWSDASTWEYKVPKDEDSVLIKNYQKVLLDVNTKQLERLIIEGTLIFADEQDTKLIANSIILREGSLIIGSQDQPYQHQAIIMISGRETDFQFPLIGNKVIGCIKCQIQMFGKQRTFTWSFLDSKVLKGDSIIKLSSSVDWNVGESIVIATSSNNIEENEIRIIKAVSSDKKSITLDKPLSYTHTSELTSKTEVGLLSRNILIQTESQGSNNYGVHIHINGRQSEGTIVKISNVEIANGGQTNLVGRYPIHFFNNEEMDQSLIEGNSIHDSYSRCIVLNNVKYLRVINNVCFNIIGNAIHLTSVADIHNRIESNLVISIKSNQYVDNSCSFFNFQTYINQLQDIDRQSSAFYISNPQNTIINNRAISSDYIGFNIFVNRINSHDHLMTQPLGWDVKNIQNNVAHSVVGHGIQINILLDTQQQQDQQNLAYILKLFSVWQNIFNDLNLIIRTETEVFETQFNFPNADAIDLSIISSSTLTNLQNPLIIKIQYLLSNQNFQVYRFRDQAFQPLLEIPNQQNCQFGDWYNDQITKSLYICISGQQQKSKYPIKVKGMICLNNDQCNFANENAQCPNILLIQNNDDGSSGGQDSNNTENNNNNNGGDSNTDNTTGNENNNGGTDNGNTDNNTNTGNTDNTNNNGNTNNSGNTENTNTDNSNTNNNNGNTDNTNTDNSNTNNNNTDNSNNNNTGNTDNTNNNNTGNTDNTNNNNTGNTNNTDNNNTGNTNNSDNNNTDNTNNNNTDNTNTGNNNNDNTNTGNNDNQVNTIYNWSSPLAWKPNQIPKVGDKVTIKKGYQIILDIDPPELDELTIEGQLIFDKKRQESVLQSSSIIISQGQIIAGSKENPFEGKITIKSLNIQVFNRFELYSTIPQTFQTRLVVSSQAGSNNIEVQECQDWQIGDKIALGPSGTRWNYNEEKVIINKQGCVLTLNSPLRYDYYGDRSITIMKNNIGQLDMRTLVVHLSRKIKIQNPDLSQGGTIQIVHGLIENDIYIGQISLQGVELVNFGQIEKAGLTIENIFIQASQTSSIVGCSFHEGQGKFLRISNSNKVSVLNNVFYSGVKALVEIVDQKYLIFKNNILIHVKKAVTSNWAVLANFIFSKSNLNILRSNLEITENIGQGSEDAGFYIVSTYCNQVDQANIYNNVCSSAQNACFAVVQRNSACDAISDLYAYHSKIGIMFSVNSRQLEMKKFITAENKINIILKGSSINEMNNVIKISDGYITAVARPNCFSCYENIDVNYCSSTLGMQLATMSSQSFVPTVDNLMSDQFDWISTKQVMDLKVLVNNLEFNQFKVNNNQVANCVENAVFRQHPQAIDMTGRHYLKNTLCTDCEFESLLYRLRDSDFNKIGFLGGCGSMECTGQKNILIEDLTGDFFGEIGQGISNNTEFGQHAKYCKRIEQWNGYWCPGRNIQVLYFMSTAPDENTRLFSPVVLSDGKNKNILNSCYEWNWLQSKPLQTRESNFIGLVSANSIIGLNTTGLQPTSSKFWLSQNSDAKAQDQVIISIKFDIKLMPKLFKNGITISPSLLDSCGSYNYSFIKNKLDFTLTQEPDCYVDVKLFNYLAIKQKFLANQSLNCIQFELTMQLYFQIDSQNTVCSNSIDEGRRRLGESDLVEITFEWAIIDDAQPGTPEAYGSEERLSKYIDKLSQFTPDPDFGIYEILSQSYESYILTEINFPSSEPTELLDTIISNPIVETNTNYSDTSSQGLDIISISENESVNQDKNNNGKVIISKDSEPFDDNDYNQEQSLIIILSIVIPLAFIILITIVCIRRVNQRKSQVVIPTIQIQQNETTNNKLPDTTLMGKSAFKTPKAGYNDKIEFVTKI</sequence>
<keyword evidence="4" id="KW-0325">Glycoprotein</keyword>
<dbReference type="eggNOG" id="ENOG502QR85">
    <property type="taxonomic scope" value="Eukaryota"/>
</dbReference>
<dbReference type="SMART" id="SM00429">
    <property type="entry name" value="IPT"/>
    <property type="match status" value="2"/>
</dbReference>
<dbReference type="Proteomes" id="UP000000600">
    <property type="component" value="Unassembled WGS sequence"/>
</dbReference>
<dbReference type="RefSeq" id="XP_001456428.1">
    <property type="nucleotide sequence ID" value="XM_001456391.1"/>
</dbReference>
<feature type="domain" description="G8" evidence="8">
    <location>
        <begin position="2574"/>
        <end position="2701"/>
    </location>
</feature>